<feature type="transmembrane region" description="Helical" evidence="1">
    <location>
        <begin position="32"/>
        <end position="53"/>
    </location>
</feature>
<accession>A0ABS4G8T4</accession>
<gene>
    <name evidence="2" type="ORF">J2Z34_003205</name>
</gene>
<comment type="caution">
    <text evidence="2">The sequence shown here is derived from an EMBL/GenBank/DDBJ whole genome shotgun (WGS) entry which is preliminary data.</text>
</comment>
<keyword evidence="1" id="KW-0812">Transmembrane</keyword>
<dbReference type="PANTHER" id="PTHR30354">
    <property type="entry name" value="GNT FAMILY GLUCONATE TRANSPORTER"/>
    <property type="match status" value="1"/>
</dbReference>
<feature type="transmembrane region" description="Helical" evidence="1">
    <location>
        <begin position="184"/>
        <end position="205"/>
    </location>
</feature>
<sequence length="437" mass="46032">MEYLSLAGILLGLAVLIMISFKGVPIIITAPLAAMVVILFSQMPIVASFTGPFMTGFTNFAKNYFLIFLLSAVYGKMMADSGAAKSIAYKLSAVANKFPGNEKFVAIFSLVIVNSVFTYGGISLFVVMFTMVIIAKNLFEELGIPWRLYTCVSLGMSVYTMTMLPGTPAIQNLIPMKYLGTTPTAAPVLGIIGTVVSLILGIGWIKYQLAKAEKLQEGFMPTGTEISKVVLKDEKVEEMNLLVSLTPSIVLLVVLNILKQPPVVALFAAVVTSVILFYKRYANIVKSLSDGANNAIMAITNICIVVAFGSVVAASTGYALVIGALDSIPGPPIVQIIVAVNIAAGVTGSASGGLGIALESLSQKFLATGINPEVIHRVAAMSCGGLDSLPHNAAVINDLGVARLTHKQAYINMFVLTVLTPVVATIVVAIFASLGVV</sequence>
<dbReference type="RefSeq" id="WP_209460852.1">
    <property type="nucleotide sequence ID" value="NZ_JAGGKC010000036.1"/>
</dbReference>
<feature type="transmembrane region" description="Helical" evidence="1">
    <location>
        <begin position="146"/>
        <end position="164"/>
    </location>
</feature>
<protein>
    <submittedName>
        <fullName evidence="2">H+/gluconate symporter-like permease</fullName>
    </submittedName>
</protein>
<dbReference type="Proteomes" id="UP001519271">
    <property type="component" value="Unassembled WGS sequence"/>
</dbReference>
<keyword evidence="3" id="KW-1185">Reference proteome</keyword>
<reference evidence="2 3" key="1">
    <citation type="submission" date="2021-03" db="EMBL/GenBank/DDBJ databases">
        <title>Genomic Encyclopedia of Type Strains, Phase IV (KMG-IV): sequencing the most valuable type-strain genomes for metagenomic binning, comparative biology and taxonomic classification.</title>
        <authorList>
            <person name="Goeker M."/>
        </authorList>
    </citation>
    <scope>NUCLEOTIDE SEQUENCE [LARGE SCALE GENOMIC DNA]</scope>
    <source>
        <strain evidence="2 3">DSM 6139</strain>
    </source>
</reference>
<feature type="transmembrane region" description="Helical" evidence="1">
    <location>
        <begin position="413"/>
        <end position="436"/>
    </location>
</feature>
<dbReference type="PANTHER" id="PTHR30354:SF7">
    <property type="entry name" value="BLL7963 PROTEIN"/>
    <property type="match status" value="1"/>
</dbReference>
<keyword evidence="1" id="KW-1133">Transmembrane helix</keyword>
<dbReference type="EMBL" id="JAGGKC010000036">
    <property type="protein sequence ID" value="MBP1920690.1"/>
    <property type="molecule type" value="Genomic_DNA"/>
</dbReference>
<organism evidence="2 3">
    <name type="scientific">Youngiibacter multivorans</name>
    <dbReference type="NCBI Taxonomy" id="937251"/>
    <lineage>
        <taxon>Bacteria</taxon>
        <taxon>Bacillati</taxon>
        <taxon>Bacillota</taxon>
        <taxon>Clostridia</taxon>
        <taxon>Eubacteriales</taxon>
        <taxon>Clostridiaceae</taxon>
        <taxon>Youngiibacter</taxon>
    </lineage>
</organism>
<keyword evidence="1" id="KW-0472">Membrane</keyword>
<feature type="transmembrane region" description="Helical" evidence="1">
    <location>
        <begin position="333"/>
        <end position="358"/>
    </location>
</feature>
<feature type="transmembrane region" description="Helical" evidence="1">
    <location>
        <begin position="104"/>
        <end position="134"/>
    </location>
</feature>
<feature type="transmembrane region" description="Helical" evidence="1">
    <location>
        <begin position="294"/>
        <end position="321"/>
    </location>
</feature>
<feature type="transmembrane region" description="Helical" evidence="1">
    <location>
        <begin position="264"/>
        <end position="282"/>
    </location>
</feature>
<proteinExistence type="predicted"/>
<evidence type="ECO:0000256" key="1">
    <source>
        <dbReference type="SAM" id="Phobius"/>
    </source>
</evidence>
<name>A0ABS4G8T4_9CLOT</name>
<feature type="transmembrane region" description="Helical" evidence="1">
    <location>
        <begin position="241"/>
        <end position="258"/>
    </location>
</feature>
<evidence type="ECO:0000313" key="2">
    <source>
        <dbReference type="EMBL" id="MBP1920690.1"/>
    </source>
</evidence>
<evidence type="ECO:0000313" key="3">
    <source>
        <dbReference type="Proteomes" id="UP001519271"/>
    </source>
</evidence>
<feature type="transmembrane region" description="Helical" evidence="1">
    <location>
        <begin position="65"/>
        <end position="84"/>
    </location>
</feature>
<dbReference type="InterPro" id="IPR003474">
    <property type="entry name" value="Glcn_transporter"/>
</dbReference>